<dbReference type="PANTHER" id="PTHR30126">
    <property type="entry name" value="HTH-TYPE TRANSCRIPTIONAL REGULATOR"/>
    <property type="match status" value="1"/>
</dbReference>
<dbReference type="RefSeq" id="WP_054732289.1">
    <property type="nucleotide sequence ID" value="NZ_AZFZ01000002.1"/>
</dbReference>
<dbReference type="GO" id="GO:0000976">
    <property type="term" value="F:transcription cis-regulatory region binding"/>
    <property type="evidence" value="ECO:0007669"/>
    <property type="project" value="TreeGrafter"/>
</dbReference>
<dbReference type="PRINTS" id="PR00039">
    <property type="entry name" value="HTHLYSR"/>
</dbReference>
<comment type="caution">
    <text evidence="6">The sequence shown here is derived from an EMBL/GenBank/DDBJ whole genome shotgun (WGS) entry which is preliminary data.</text>
</comment>
<keyword evidence="3" id="KW-0238">DNA-binding</keyword>
<dbReference type="FunFam" id="1.10.10.10:FF:000001">
    <property type="entry name" value="LysR family transcriptional regulator"/>
    <property type="match status" value="1"/>
</dbReference>
<dbReference type="PROSITE" id="PS50931">
    <property type="entry name" value="HTH_LYSR"/>
    <property type="match status" value="1"/>
</dbReference>
<feature type="domain" description="HTH lysR-type" evidence="5">
    <location>
        <begin position="1"/>
        <end position="58"/>
    </location>
</feature>
<dbReference type="PANTHER" id="PTHR30126:SF40">
    <property type="entry name" value="HTH-TYPE TRANSCRIPTIONAL REGULATOR GLTR"/>
    <property type="match status" value="1"/>
</dbReference>
<dbReference type="GO" id="GO:0003700">
    <property type="term" value="F:DNA-binding transcription factor activity"/>
    <property type="evidence" value="ECO:0007669"/>
    <property type="project" value="InterPro"/>
</dbReference>
<protein>
    <submittedName>
        <fullName evidence="6">Transcriptional regulator, LysR family</fullName>
    </submittedName>
</protein>
<dbReference type="PATRIC" id="fig|1423786.4.peg.987"/>
<evidence type="ECO:0000313" key="7">
    <source>
        <dbReference type="Proteomes" id="UP000051010"/>
    </source>
</evidence>
<dbReference type="Gene3D" id="1.10.10.10">
    <property type="entry name" value="Winged helix-like DNA-binding domain superfamily/Winged helix DNA-binding domain"/>
    <property type="match status" value="1"/>
</dbReference>
<dbReference type="InterPro" id="IPR036388">
    <property type="entry name" value="WH-like_DNA-bd_sf"/>
</dbReference>
<dbReference type="EMBL" id="AZFZ01000002">
    <property type="protein sequence ID" value="KRM45748.1"/>
    <property type="molecule type" value="Genomic_DNA"/>
</dbReference>
<dbReference type="InterPro" id="IPR000847">
    <property type="entry name" value="LysR_HTH_N"/>
</dbReference>
<name>A0A0R1YYR1_9LACO</name>
<organism evidence="6 7">
    <name type="scientific">Lentilactobacillus parafarraginis DSM 18390 = JCM 14109</name>
    <dbReference type="NCBI Taxonomy" id="1423786"/>
    <lineage>
        <taxon>Bacteria</taxon>
        <taxon>Bacillati</taxon>
        <taxon>Bacillota</taxon>
        <taxon>Bacilli</taxon>
        <taxon>Lactobacillales</taxon>
        <taxon>Lactobacillaceae</taxon>
        <taxon>Lentilactobacillus</taxon>
    </lineage>
</organism>
<dbReference type="Pfam" id="PF03466">
    <property type="entry name" value="LysR_substrate"/>
    <property type="match status" value="2"/>
</dbReference>
<keyword evidence="4" id="KW-0804">Transcription</keyword>
<evidence type="ECO:0000256" key="1">
    <source>
        <dbReference type="ARBA" id="ARBA00009437"/>
    </source>
</evidence>
<dbReference type="AlphaFoldDB" id="A0A0R1YYR1"/>
<proteinExistence type="inferred from homology"/>
<dbReference type="Proteomes" id="UP000051010">
    <property type="component" value="Unassembled WGS sequence"/>
</dbReference>
<dbReference type="SUPFAM" id="SSF53850">
    <property type="entry name" value="Periplasmic binding protein-like II"/>
    <property type="match status" value="1"/>
</dbReference>
<comment type="similarity">
    <text evidence="1">Belongs to the LysR transcriptional regulatory family.</text>
</comment>
<gene>
    <name evidence="6" type="ORF">FD47_GL000935</name>
</gene>
<dbReference type="Gene3D" id="3.40.190.10">
    <property type="entry name" value="Periplasmic binding protein-like II"/>
    <property type="match status" value="1"/>
</dbReference>
<keyword evidence="2" id="KW-0805">Transcription regulation</keyword>
<evidence type="ECO:0000259" key="5">
    <source>
        <dbReference type="PROSITE" id="PS50931"/>
    </source>
</evidence>
<evidence type="ECO:0000313" key="6">
    <source>
        <dbReference type="EMBL" id="KRM45748.1"/>
    </source>
</evidence>
<dbReference type="Gene3D" id="3.40.190.290">
    <property type="match status" value="1"/>
</dbReference>
<evidence type="ECO:0000256" key="3">
    <source>
        <dbReference type="ARBA" id="ARBA00023125"/>
    </source>
</evidence>
<dbReference type="Pfam" id="PF00126">
    <property type="entry name" value="HTH_1"/>
    <property type="match status" value="1"/>
</dbReference>
<reference evidence="6 7" key="1">
    <citation type="journal article" date="2015" name="Genome Announc.">
        <title>Expanding the biotechnology potential of lactobacilli through comparative genomics of 213 strains and associated genera.</title>
        <authorList>
            <person name="Sun Z."/>
            <person name="Harris H.M."/>
            <person name="McCann A."/>
            <person name="Guo C."/>
            <person name="Argimon S."/>
            <person name="Zhang W."/>
            <person name="Yang X."/>
            <person name="Jeffery I.B."/>
            <person name="Cooney J.C."/>
            <person name="Kagawa T.F."/>
            <person name="Liu W."/>
            <person name="Song Y."/>
            <person name="Salvetti E."/>
            <person name="Wrobel A."/>
            <person name="Rasinkangas P."/>
            <person name="Parkhill J."/>
            <person name="Rea M.C."/>
            <person name="O'Sullivan O."/>
            <person name="Ritari J."/>
            <person name="Douillard F.P."/>
            <person name="Paul Ross R."/>
            <person name="Yang R."/>
            <person name="Briner A.E."/>
            <person name="Felis G.E."/>
            <person name="de Vos W.M."/>
            <person name="Barrangou R."/>
            <person name="Klaenhammer T.R."/>
            <person name="Caufield P.W."/>
            <person name="Cui Y."/>
            <person name="Zhang H."/>
            <person name="O'Toole P.W."/>
        </authorList>
    </citation>
    <scope>NUCLEOTIDE SEQUENCE [LARGE SCALE GENOMIC DNA]</scope>
    <source>
        <strain evidence="6 7">DSM 18390</strain>
    </source>
</reference>
<sequence length="278" mass="31592">MFKFLETFMVVYKTRSFSLAAQQLFITQPTVSNQIKQLETQLHTELFERRSRREMTPTKAADLLHQKAGKILDNWQEVSEQITHLENQATPKIRFGISQTVSRILFSKIARDMTDNFPEINFDVTVSNSEGVLNQLETYKIDLGIIEKPLVTKNIKRLSIGKDQLVKAGIDTGIWITREPGSGIGYYTDQYFREADVQPKKLIHVNNSGLMRRIVSQGVGQALLSNRDVPDGVQTTALGDHFSRDFYLLIREENATDPVMIALAKLIHQTANNVNPSR</sequence>
<evidence type="ECO:0000256" key="2">
    <source>
        <dbReference type="ARBA" id="ARBA00023015"/>
    </source>
</evidence>
<dbReference type="InterPro" id="IPR005119">
    <property type="entry name" value="LysR_subst-bd"/>
</dbReference>
<evidence type="ECO:0000256" key="4">
    <source>
        <dbReference type="ARBA" id="ARBA00023163"/>
    </source>
</evidence>
<dbReference type="SUPFAM" id="SSF46785">
    <property type="entry name" value="Winged helix' DNA-binding domain"/>
    <property type="match status" value="1"/>
</dbReference>
<dbReference type="InterPro" id="IPR036390">
    <property type="entry name" value="WH_DNA-bd_sf"/>
</dbReference>
<accession>A0A0R1YYR1</accession>